<dbReference type="InterPro" id="IPR003959">
    <property type="entry name" value="ATPase_AAA_core"/>
</dbReference>
<gene>
    <name evidence="2" type="ORF">HA052_25660</name>
</gene>
<feature type="domain" description="ATPase AAA-type core" evidence="1">
    <location>
        <begin position="318"/>
        <end position="397"/>
    </location>
</feature>
<keyword evidence="2" id="KW-0067">ATP-binding</keyword>
<dbReference type="PANTHER" id="PTHR43581">
    <property type="entry name" value="ATP/GTP PHOSPHATASE"/>
    <property type="match status" value="1"/>
</dbReference>
<keyword evidence="2" id="KW-0547">Nucleotide-binding</keyword>
<dbReference type="Pfam" id="PF13304">
    <property type="entry name" value="AAA_21"/>
    <property type="match status" value="1"/>
</dbReference>
<proteinExistence type="predicted"/>
<accession>A0ABX0LNA1</accession>
<protein>
    <submittedName>
        <fullName evidence="2">ATP-binding protein</fullName>
    </submittedName>
</protein>
<dbReference type="SUPFAM" id="SSF52540">
    <property type="entry name" value="P-loop containing nucleoside triphosphate hydrolases"/>
    <property type="match status" value="1"/>
</dbReference>
<dbReference type="Proteomes" id="UP001515641">
    <property type="component" value="Unassembled WGS sequence"/>
</dbReference>
<sequence>MQDEAIFYAGSIPDSAKFPCFLLTRSSWDDYGYKTSFHLYEVIGPSDKIPIGALKIAEVGQKGGRTQLPSSFNKLGPTFFSLGQSNSFYTYLKKRGTKVEYLALSALNDVTRNQKLLDSVKDEQAFVNSLTRFLGPLGIAKLKENVSSLEIGFTSRLPTSKLSIECIFNFDLNGKIPGTINSLIGKNGAGKTQLLANFVANILGLGEENAKITGREFVKKVIVVSYSVFDQFFLPDQIKIPGRNNRKDYVSEDLKYVYIGLRERISENNGTMKIAGSLAFSRRFTAAIKKISDRGIYQQWKKTIEPILREADFSDEDVLNEQAARAKFRRLGAGHKSTLSILTSLFSEIEPGSLIVIDEPENHLHPSLLSATLHILRQMLADNQSVAVISTHSPIVVQEVPAKYVRVLRKFDGHARVDKLKVESFGASIDSLTSEVFGVPVGMPSYVSVLKTLAEKQYSIEAIEDELGGRLSAEARSFYLSMLNS</sequence>
<evidence type="ECO:0000313" key="2">
    <source>
        <dbReference type="EMBL" id="NHR08582.1"/>
    </source>
</evidence>
<name>A0ABX0LNA1_9NEIS</name>
<dbReference type="InterPro" id="IPR051396">
    <property type="entry name" value="Bact_Antivir_Def_Nuclease"/>
</dbReference>
<organism evidence="2 3">
    <name type="scientific">Chromobacterium fluminis</name>
    <dbReference type="NCBI Taxonomy" id="3044269"/>
    <lineage>
        <taxon>Bacteria</taxon>
        <taxon>Pseudomonadati</taxon>
        <taxon>Pseudomonadota</taxon>
        <taxon>Betaproteobacteria</taxon>
        <taxon>Neisseriales</taxon>
        <taxon>Chromobacteriaceae</taxon>
        <taxon>Chromobacterium</taxon>
    </lineage>
</organism>
<evidence type="ECO:0000259" key="1">
    <source>
        <dbReference type="Pfam" id="PF13304"/>
    </source>
</evidence>
<reference evidence="2 3" key="1">
    <citation type="submission" date="2020-03" db="EMBL/GenBank/DDBJ databases">
        <title>Draft genome sequence of environmentally isolated cultures.</title>
        <authorList>
            <person name="Wilson H.S."/>
            <person name="De Leon M.E."/>
        </authorList>
    </citation>
    <scope>NUCLEOTIDE SEQUENCE [LARGE SCALE GENOMIC DNA]</scope>
    <source>
        <strain evidence="2 3">HSC-31F16</strain>
    </source>
</reference>
<dbReference type="PANTHER" id="PTHR43581:SF4">
    <property type="entry name" value="ATP_GTP PHOSPHATASE"/>
    <property type="match status" value="1"/>
</dbReference>
<evidence type="ECO:0000313" key="3">
    <source>
        <dbReference type="Proteomes" id="UP001515641"/>
    </source>
</evidence>
<dbReference type="RefSeq" id="WP_166454208.1">
    <property type="nucleotide sequence ID" value="NZ_JAAOMA010000071.1"/>
</dbReference>
<keyword evidence="3" id="KW-1185">Reference proteome</keyword>
<dbReference type="Gene3D" id="3.40.50.300">
    <property type="entry name" value="P-loop containing nucleotide triphosphate hydrolases"/>
    <property type="match status" value="1"/>
</dbReference>
<dbReference type="EMBL" id="JAAOMA010000071">
    <property type="protein sequence ID" value="NHR08582.1"/>
    <property type="molecule type" value="Genomic_DNA"/>
</dbReference>
<dbReference type="InterPro" id="IPR027417">
    <property type="entry name" value="P-loop_NTPase"/>
</dbReference>
<comment type="caution">
    <text evidence="2">The sequence shown here is derived from an EMBL/GenBank/DDBJ whole genome shotgun (WGS) entry which is preliminary data.</text>
</comment>
<dbReference type="GO" id="GO:0005524">
    <property type="term" value="F:ATP binding"/>
    <property type="evidence" value="ECO:0007669"/>
    <property type="project" value="UniProtKB-KW"/>
</dbReference>